<dbReference type="SUPFAM" id="SSF53335">
    <property type="entry name" value="S-adenosyl-L-methionine-dependent methyltransferases"/>
    <property type="match status" value="1"/>
</dbReference>
<dbReference type="RefSeq" id="WP_093115829.1">
    <property type="nucleotide sequence ID" value="NZ_FNWJ01000001.1"/>
</dbReference>
<keyword evidence="2" id="KW-1185">Reference proteome</keyword>
<name>A0A1H6FJK6_THEAL</name>
<reference evidence="2" key="1">
    <citation type="submission" date="2016-10" db="EMBL/GenBank/DDBJ databases">
        <authorList>
            <person name="Varghese N."/>
            <person name="Submissions S."/>
        </authorList>
    </citation>
    <scope>NUCLEOTIDE SEQUENCE [LARGE SCALE GENOMIC DNA]</scope>
    <source>
        <strain evidence="2">ATCC 35263</strain>
    </source>
</reference>
<evidence type="ECO:0000313" key="2">
    <source>
        <dbReference type="Proteomes" id="UP000222056"/>
    </source>
</evidence>
<dbReference type="CDD" id="cd02440">
    <property type="entry name" value="AdoMet_MTases"/>
    <property type="match status" value="1"/>
</dbReference>
<dbReference type="Pfam" id="PF10294">
    <property type="entry name" value="Methyltransf_16"/>
    <property type="match status" value="1"/>
</dbReference>
<sequence>MPVEEVAVGGVRLRLGRPADPESLLREEAFADESLLPYWAELWPSGRLLAEWVAKSPSVPGRRVLELGAGLGLPSLVAAARGAEVVANDWSAPAVRCLRANAARNGLALRVLRADWGQPEALLASAPFDLVLAADVLYERRAVRQLLALVPKLLGNRAELWLADPGRPRTLEFLAALAARGFASRCLARRREVSVLTLSARGAEPRA</sequence>
<dbReference type="Gene3D" id="3.40.50.150">
    <property type="entry name" value="Vaccinia Virus protein VP39"/>
    <property type="match status" value="1"/>
</dbReference>
<dbReference type="OrthoDB" id="264333at2"/>
<dbReference type="Proteomes" id="UP000222056">
    <property type="component" value="Unassembled WGS sequence"/>
</dbReference>
<proteinExistence type="predicted"/>
<dbReference type="PANTHER" id="PTHR14614:SF132">
    <property type="entry name" value="PROTEIN-LYSINE METHYLTRANSFERASE C42C1.13"/>
    <property type="match status" value="1"/>
</dbReference>
<organism evidence="1 2">
    <name type="scientific">Thermoleophilum album</name>
    <dbReference type="NCBI Taxonomy" id="29539"/>
    <lineage>
        <taxon>Bacteria</taxon>
        <taxon>Bacillati</taxon>
        <taxon>Actinomycetota</taxon>
        <taxon>Thermoleophilia</taxon>
        <taxon>Thermoleophilales</taxon>
        <taxon>Thermoleophilaceae</taxon>
        <taxon>Thermoleophilum</taxon>
    </lineage>
</organism>
<dbReference type="EMBL" id="FNWJ01000001">
    <property type="protein sequence ID" value="SEH10582.1"/>
    <property type="molecule type" value="Genomic_DNA"/>
</dbReference>
<dbReference type="InterPro" id="IPR019410">
    <property type="entry name" value="Methyltransf_16"/>
</dbReference>
<protein>
    <submittedName>
        <fullName evidence="1">Predicted nicotinamide N-methyase</fullName>
    </submittedName>
</protein>
<dbReference type="PANTHER" id="PTHR14614">
    <property type="entry name" value="HEPATOCELLULAR CARCINOMA-ASSOCIATED ANTIGEN"/>
    <property type="match status" value="1"/>
</dbReference>
<dbReference type="AlphaFoldDB" id="A0A1H6FJK6"/>
<accession>A0A1H6FJK6</accession>
<gene>
    <name evidence="1" type="ORF">SAMN02745716_0450</name>
</gene>
<dbReference type="InterPro" id="IPR029063">
    <property type="entry name" value="SAM-dependent_MTases_sf"/>
</dbReference>
<evidence type="ECO:0000313" key="1">
    <source>
        <dbReference type="EMBL" id="SEH10582.1"/>
    </source>
</evidence>